<accession>A0A1C7ML44</accession>
<evidence type="ECO:0000256" key="8">
    <source>
        <dbReference type="ARBA" id="ARBA00023033"/>
    </source>
</evidence>
<organism evidence="10 11">
    <name type="scientific">Grifola frondosa</name>
    <name type="common">Maitake</name>
    <name type="synonym">Polyporus frondosus</name>
    <dbReference type="NCBI Taxonomy" id="5627"/>
    <lineage>
        <taxon>Eukaryota</taxon>
        <taxon>Fungi</taxon>
        <taxon>Dikarya</taxon>
        <taxon>Basidiomycota</taxon>
        <taxon>Agaricomycotina</taxon>
        <taxon>Agaricomycetes</taxon>
        <taxon>Polyporales</taxon>
        <taxon>Grifolaceae</taxon>
        <taxon>Grifola</taxon>
    </lineage>
</organism>
<keyword evidence="9" id="KW-0812">Transmembrane</keyword>
<sequence length="605" mass="68401">RPCDSWPAHVSAYKSGWTLRALRIAAIHSTTKPMIVLLLQSALICAVTWFLWKHFRHSIVKSPLDNIPGPRSQSFIHGTSSKERSFLLRTQPSSTIGNLRQIYDRNGWDFRKEIGEKYGSVVKLHGMFGHKMLYVFDPKATSTRKRRGLSGTMRHPIIRHADNQQVRRGNKLMLGPGLLSTLGEYHRKQRKMLNPVFSINHMRHMLPIFSKCSFLFLKVGLHAAIETRVRNGPTEVDMLTWMGRTALELIGQAGLGYSFDPLVEDVPDAYGDAIKQFIPVLFGLGIWRRIMPVLPMIGSAAFRRKIVDMIPSKRVQKLKTIVDTLDRRSKDIYQQKKVALEKGNKALLQQVGEGKDLMSILLKANMVASDEDRLPEDELIGQMNILTFAAMDTTSNGLSRILHLLAQHPDIQEKLRKEITEARNGQDIAYDDLVQLPYLDAVCRETLRLFVTHYQYTLQFTPRAHALPRDIVLPLSEPIRGVDGSMINEIPIPKDTGIMIGALASNRNKAIWGEDAYEWKPERWLSPLPSAVTDAHIPGVYSNLGFKFSQLEMKVVLSLLVSAFTFELPDKPIVWNLANIGYPTVEKHGEKPQMPLKVGLVKTSA</sequence>
<dbReference type="PANTHER" id="PTHR24305">
    <property type="entry name" value="CYTOCHROME P450"/>
    <property type="match status" value="1"/>
</dbReference>
<feature type="transmembrane region" description="Helical" evidence="9">
    <location>
        <begin position="33"/>
        <end position="52"/>
    </location>
</feature>
<keyword evidence="7" id="KW-0408">Iron</keyword>
<dbReference type="Pfam" id="PF00067">
    <property type="entry name" value="p450"/>
    <property type="match status" value="1"/>
</dbReference>
<dbReference type="SUPFAM" id="SSF48264">
    <property type="entry name" value="Cytochrome P450"/>
    <property type="match status" value="1"/>
</dbReference>
<keyword evidence="9" id="KW-0472">Membrane</keyword>
<comment type="similarity">
    <text evidence="3">Belongs to the cytochrome P450 family.</text>
</comment>
<evidence type="ECO:0000256" key="1">
    <source>
        <dbReference type="ARBA" id="ARBA00001971"/>
    </source>
</evidence>
<dbReference type="Proteomes" id="UP000092993">
    <property type="component" value="Unassembled WGS sequence"/>
</dbReference>
<comment type="caution">
    <text evidence="10">The sequence shown here is derived from an EMBL/GenBank/DDBJ whole genome shotgun (WGS) entry which is preliminary data.</text>
</comment>
<evidence type="ECO:0000256" key="6">
    <source>
        <dbReference type="ARBA" id="ARBA00023002"/>
    </source>
</evidence>
<keyword evidence="11" id="KW-1185">Reference proteome</keyword>
<dbReference type="InterPro" id="IPR036396">
    <property type="entry name" value="Cyt_P450_sf"/>
</dbReference>
<protein>
    <recommendedName>
        <fullName evidence="12">Cytochrome P450</fullName>
    </recommendedName>
</protein>
<dbReference type="InterPro" id="IPR050121">
    <property type="entry name" value="Cytochrome_P450_monoxygenase"/>
</dbReference>
<dbReference type="GO" id="GO:0004497">
    <property type="term" value="F:monooxygenase activity"/>
    <property type="evidence" value="ECO:0007669"/>
    <property type="project" value="UniProtKB-KW"/>
</dbReference>
<name>A0A1C7ML44_GRIFR</name>
<dbReference type="GO" id="GO:0016705">
    <property type="term" value="F:oxidoreductase activity, acting on paired donors, with incorporation or reduction of molecular oxygen"/>
    <property type="evidence" value="ECO:0007669"/>
    <property type="project" value="InterPro"/>
</dbReference>
<dbReference type="STRING" id="5627.A0A1C7ML44"/>
<evidence type="ECO:0000256" key="5">
    <source>
        <dbReference type="ARBA" id="ARBA00022723"/>
    </source>
</evidence>
<evidence type="ECO:0000256" key="3">
    <source>
        <dbReference type="ARBA" id="ARBA00010617"/>
    </source>
</evidence>
<proteinExistence type="inferred from homology"/>
<keyword evidence="8" id="KW-0503">Monooxygenase</keyword>
<dbReference type="GO" id="GO:0020037">
    <property type="term" value="F:heme binding"/>
    <property type="evidence" value="ECO:0007669"/>
    <property type="project" value="InterPro"/>
</dbReference>
<comment type="cofactor">
    <cofactor evidence="1">
        <name>heme</name>
        <dbReference type="ChEBI" id="CHEBI:30413"/>
    </cofactor>
</comment>
<dbReference type="OMA" id="KVWHQRR"/>
<evidence type="ECO:0000256" key="4">
    <source>
        <dbReference type="ARBA" id="ARBA00022617"/>
    </source>
</evidence>
<evidence type="ECO:0000256" key="7">
    <source>
        <dbReference type="ARBA" id="ARBA00023004"/>
    </source>
</evidence>
<dbReference type="GO" id="GO:0005506">
    <property type="term" value="F:iron ion binding"/>
    <property type="evidence" value="ECO:0007669"/>
    <property type="project" value="InterPro"/>
</dbReference>
<dbReference type="OrthoDB" id="1470350at2759"/>
<dbReference type="InterPro" id="IPR001128">
    <property type="entry name" value="Cyt_P450"/>
</dbReference>
<feature type="non-terminal residue" evidence="10">
    <location>
        <position position="1"/>
    </location>
</feature>
<evidence type="ECO:0000313" key="10">
    <source>
        <dbReference type="EMBL" id="OBZ77377.1"/>
    </source>
</evidence>
<keyword evidence="6" id="KW-0560">Oxidoreductase</keyword>
<evidence type="ECO:0000256" key="9">
    <source>
        <dbReference type="SAM" id="Phobius"/>
    </source>
</evidence>
<keyword evidence="9" id="KW-1133">Transmembrane helix</keyword>
<comment type="pathway">
    <text evidence="2">Secondary metabolite biosynthesis.</text>
</comment>
<dbReference type="PANTHER" id="PTHR24305:SF166">
    <property type="entry name" value="CYTOCHROME P450 12A4, MITOCHONDRIAL-RELATED"/>
    <property type="match status" value="1"/>
</dbReference>
<reference evidence="10 11" key="1">
    <citation type="submission" date="2016-03" db="EMBL/GenBank/DDBJ databases">
        <title>Whole genome sequencing of Grifola frondosa 9006-11.</title>
        <authorList>
            <person name="Min B."/>
            <person name="Park H."/>
            <person name="Kim J.-G."/>
            <person name="Cho H."/>
            <person name="Oh Y.-L."/>
            <person name="Kong W.-S."/>
            <person name="Choi I.-G."/>
        </authorList>
    </citation>
    <scope>NUCLEOTIDE SEQUENCE [LARGE SCALE GENOMIC DNA]</scope>
    <source>
        <strain evidence="10 11">9006-11</strain>
    </source>
</reference>
<evidence type="ECO:0008006" key="12">
    <source>
        <dbReference type="Google" id="ProtNLM"/>
    </source>
</evidence>
<dbReference type="AlphaFoldDB" id="A0A1C7ML44"/>
<dbReference type="Gene3D" id="1.10.630.10">
    <property type="entry name" value="Cytochrome P450"/>
    <property type="match status" value="1"/>
</dbReference>
<dbReference type="EMBL" id="LUGG01000002">
    <property type="protein sequence ID" value="OBZ77377.1"/>
    <property type="molecule type" value="Genomic_DNA"/>
</dbReference>
<evidence type="ECO:0000256" key="2">
    <source>
        <dbReference type="ARBA" id="ARBA00005179"/>
    </source>
</evidence>
<evidence type="ECO:0000313" key="11">
    <source>
        <dbReference type="Proteomes" id="UP000092993"/>
    </source>
</evidence>
<keyword evidence="5" id="KW-0479">Metal-binding</keyword>
<keyword evidence="4" id="KW-0349">Heme</keyword>
<gene>
    <name evidence="10" type="ORF">A0H81_02561</name>
</gene>